<feature type="region of interest" description="Disordered" evidence="1">
    <location>
        <begin position="126"/>
        <end position="172"/>
    </location>
</feature>
<organism evidence="2">
    <name type="scientific">bioreactor metagenome</name>
    <dbReference type="NCBI Taxonomy" id="1076179"/>
    <lineage>
        <taxon>unclassified sequences</taxon>
        <taxon>metagenomes</taxon>
        <taxon>ecological metagenomes</taxon>
    </lineage>
</organism>
<dbReference type="AlphaFoldDB" id="A0A644VRF5"/>
<gene>
    <name evidence="2" type="ORF">SDC9_39137</name>
</gene>
<feature type="compositionally biased region" description="Basic and acidic residues" evidence="1">
    <location>
        <begin position="157"/>
        <end position="172"/>
    </location>
</feature>
<sequence length="172" mass="18709">MEFAGCGAERRKGRARRCDRVECQPLRGVRRGAAPRRRGWQRHHEAERRAGVAQHIDIGAGQPVAQQGCGTLGIALALCGELAQRLGRGQAALHRAALEGVARPDQPAEAVEQHHLVALSARPAVEQSPDQLPVSAQIGVAQRGLDLRRKRRGQRPRVTEPRSRCAGDVDRA</sequence>
<evidence type="ECO:0000256" key="1">
    <source>
        <dbReference type="SAM" id="MobiDB-lite"/>
    </source>
</evidence>
<name>A0A644VRF5_9ZZZZ</name>
<accession>A0A644VRF5</accession>
<proteinExistence type="predicted"/>
<protein>
    <submittedName>
        <fullName evidence="2">Uncharacterized protein</fullName>
    </submittedName>
</protein>
<comment type="caution">
    <text evidence="2">The sequence shown here is derived from an EMBL/GenBank/DDBJ whole genome shotgun (WGS) entry which is preliminary data.</text>
</comment>
<reference evidence="2" key="1">
    <citation type="submission" date="2019-08" db="EMBL/GenBank/DDBJ databases">
        <authorList>
            <person name="Kucharzyk K."/>
            <person name="Murdoch R.W."/>
            <person name="Higgins S."/>
            <person name="Loffler F."/>
        </authorList>
    </citation>
    <scope>NUCLEOTIDE SEQUENCE</scope>
</reference>
<dbReference type="EMBL" id="VSSQ01000378">
    <property type="protein sequence ID" value="MPL93013.1"/>
    <property type="molecule type" value="Genomic_DNA"/>
</dbReference>
<evidence type="ECO:0000313" key="2">
    <source>
        <dbReference type="EMBL" id="MPL93013.1"/>
    </source>
</evidence>